<feature type="transmembrane region" description="Helical" evidence="5">
    <location>
        <begin position="96"/>
        <end position="117"/>
    </location>
</feature>
<feature type="transmembrane region" description="Helical" evidence="5">
    <location>
        <begin position="211"/>
        <end position="234"/>
    </location>
</feature>
<organism evidence="7 8">
    <name type="scientific">Tumebacillus flagellatus</name>
    <dbReference type="NCBI Taxonomy" id="1157490"/>
    <lineage>
        <taxon>Bacteria</taxon>
        <taxon>Bacillati</taxon>
        <taxon>Bacillota</taxon>
        <taxon>Bacilli</taxon>
        <taxon>Bacillales</taxon>
        <taxon>Alicyclobacillaceae</taxon>
        <taxon>Tumebacillus</taxon>
    </lineage>
</organism>
<proteinExistence type="predicted"/>
<name>A0A074LMV5_9BACL</name>
<dbReference type="GO" id="GO:0005886">
    <property type="term" value="C:plasma membrane"/>
    <property type="evidence" value="ECO:0007669"/>
    <property type="project" value="TreeGrafter"/>
</dbReference>
<evidence type="ECO:0000256" key="2">
    <source>
        <dbReference type="ARBA" id="ARBA00022692"/>
    </source>
</evidence>
<dbReference type="GO" id="GO:0017004">
    <property type="term" value="P:cytochrome complex assembly"/>
    <property type="evidence" value="ECO:0007669"/>
    <property type="project" value="InterPro"/>
</dbReference>
<evidence type="ECO:0000256" key="5">
    <source>
        <dbReference type="SAM" id="Phobius"/>
    </source>
</evidence>
<reference evidence="7 8" key="1">
    <citation type="journal article" date="2013" name="Int. J. Syst. Evol. Microbiol.">
        <title>Tumebacillus flagellatus sp. nov., an alpha-amylase/pullulanase-producing bacterium isolated from cassava wastewater.</title>
        <authorList>
            <person name="Wang Q."/>
            <person name="Xie N."/>
            <person name="Qin Y."/>
            <person name="Shen N."/>
            <person name="Zhu J."/>
            <person name="Mi H."/>
            <person name="Huang R."/>
        </authorList>
    </citation>
    <scope>NUCLEOTIDE SEQUENCE [LARGE SCALE GENOMIC DNA]</scope>
    <source>
        <strain evidence="7 8">GST4</strain>
    </source>
</reference>
<dbReference type="eggNOG" id="COG0755">
    <property type="taxonomic scope" value="Bacteria"/>
</dbReference>
<dbReference type="PANTHER" id="PTHR30071">
    <property type="entry name" value="HEME EXPORTER PROTEIN C"/>
    <property type="match status" value="1"/>
</dbReference>
<evidence type="ECO:0000259" key="6">
    <source>
        <dbReference type="Pfam" id="PF01578"/>
    </source>
</evidence>
<dbReference type="Pfam" id="PF01578">
    <property type="entry name" value="Cytochrom_C_asm"/>
    <property type="match status" value="1"/>
</dbReference>
<evidence type="ECO:0000313" key="8">
    <source>
        <dbReference type="Proteomes" id="UP000027931"/>
    </source>
</evidence>
<keyword evidence="8" id="KW-1185">Reference proteome</keyword>
<dbReference type="PANTHER" id="PTHR30071:SF15">
    <property type="entry name" value="PROTEIN HEMX"/>
    <property type="match status" value="1"/>
</dbReference>
<sequence length="273" mass="31793">MPRSLFLYDLMTFLYAVCIVLYFADFVTHKRVLNRIAYGLLAIVWGLQTSFFLTRMTEVNYVPLLTTFETTLFFSWLLITFSLVINYFYKLDLFAFFTNVIGFSMVVFDLFTGEGASSVVREGLQGNLLIIHITLAFLSYAAFSLSFIFSVMYLIQSKMLKEKRWNSWFRRLPALDKLDAFTYRLIIVGFPMLLLALILGVNWYYKVFGSILVFDAKPLVSIVLLGFYVAWLYLRNSTGWSGRKLAWWNVASFSLVVVNYLFVGTFFSGFHRW</sequence>
<keyword evidence="3 5" id="KW-1133">Transmembrane helix</keyword>
<feature type="transmembrane region" description="Helical" evidence="5">
    <location>
        <begin position="246"/>
        <end position="270"/>
    </location>
</feature>
<evidence type="ECO:0000313" key="7">
    <source>
        <dbReference type="EMBL" id="KEO81163.1"/>
    </source>
</evidence>
<keyword evidence="4 5" id="KW-0472">Membrane</keyword>
<evidence type="ECO:0000256" key="1">
    <source>
        <dbReference type="ARBA" id="ARBA00004141"/>
    </source>
</evidence>
<dbReference type="OrthoDB" id="2417400at2"/>
<dbReference type="InterPro" id="IPR045062">
    <property type="entry name" value="Cyt_c_biogenesis_CcsA/CcmC"/>
</dbReference>
<comment type="subcellular location">
    <subcellularLocation>
        <location evidence="1">Membrane</location>
        <topology evidence="1">Multi-pass membrane protein</topology>
    </subcellularLocation>
</comment>
<feature type="transmembrane region" description="Helical" evidence="5">
    <location>
        <begin position="36"/>
        <end position="53"/>
    </location>
</feature>
<gene>
    <name evidence="7" type="ORF">EL26_22160</name>
</gene>
<comment type="caution">
    <text evidence="7">The sequence shown here is derived from an EMBL/GenBank/DDBJ whole genome shotgun (WGS) entry which is preliminary data.</text>
</comment>
<dbReference type="Proteomes" id="UP000027931">
    <property type="component" value="Unassembled WGS sequence"/>
</dbReference>
<dbReference type="GO" id="GO:0020037">
    <property type="term" value="F:heme binding"/>
    <property type="evidence" value="ECO:0007669"/>
    <property type="project" value="InterPro"/>
</dbReference>
<protein>
    <submittedName>
        <fullName evidence="7">Cytochrome c assembly protein</fullName>
    </submittedName>
</protein>
<evidence type="ECO:0000256" key="4">
    <source>
        <dbReference type="ARBA" id="ARBA00023136"/>
    </source>
</evidence>
<keyword evidence="2 5" id="KW-0812">Transmembrane</keyword>
<dbReference type="EMBL" id="JMIR01000044">
    <property type="protein sequence ID" value="KEO81163.1"/>
    <property type="molecule type" value="Genomic_DNA"/>
</dbReference>
<evidence type="ECO:0000256" key="3">
    <source>
        <dbReference type="ARBA" id="ARBA00022989"/>
    </source>
</evidence>
<dbReference type="STRING" id="1157490.EL26_22160"/>
<dbReference type="RefSeq" id="WP_038093942.1">
    <property type="nucleotide sequence ID" value="NZ_JMIR01000044.1"/>
</dbReference>
<dbReference type="AlphaFoldDB" id="A0A074LMV5"/>
<feature type="transmembrane region" description="Helical" evidence="5">
    <location>
        <begin position="6"/>
        <end position="24"/>
    </location>
</feature>
<accession>A0A074LMV5</accession>
<feature type="transmembrane region" description="Helical" evidence="5">
    <location>
        <begin position="181"/>
        <end position="205"/>
    </location>
</feature>
<feature type="domain" description="Cytochrome c assembly protein" evidence="6">
    <location>
        <begin position="67"/>
        <end position="271"/>
    </location>
</feature>
<dbReference type="InterPro" id="IPR002541">
    <property type="entry name" value="Cyt_c_assembly"/>
</dbReference>
<feature type="transmembrane region" description="Helical" evidence="5">
    <location>
        <begin position="73"/>
        <end position="89"/>
    </location>
</feature>
<feature type="transmembrane region" description="Helical" evidence="5">
    <location>
        <begin position="129"/>
        <end position="155"/>
    </location>
</feature>